<keyword evidence="3" id="KW-1185">Reference proteome</keyword>
<dbReference type="Proteomes" id="UP000001307">
    <property type="component" value="Unassembled WGS sequence"/>
</dbReference>
<dbReference type="AlphaFoldDB" id="E4Y0H4"/>
<protein>
    <submittedName>
        <fullName evidence="2">Uncharacterized protein</fullName>
    </submittedName>
</protein>
<dbReference type="EMBL" id="FN653498">
    <property type="protein sequence ID" value="CBY15382.1"/>
    <property type="molecule type" value="Genomic_DNA"/>
</dbReference>
<sequence>MEQRVKTRRMTRLAAETPEEPEVPYLLPVSSTFIAEASPHSLTRSSHSTDSYRPLPERLAVSQIDNAALSAIIDETVAASRAASVLEVANATRRSVDSASSVESGGTVFRAASPRSAPFPRVAAGIRSSSWAHPYAGSVRGSPRRASYVPGSHSRSKMPRRSSILPTRGNLTEFHDEMNGIVGRDLSDRSSRSTASTPERASTLTPTGPAPASPLILPNCPFTVLTSRGFSADSTSFPLHLVPSVLVPEYPWSTIELFSTPGSVELPAEFLRARLRSPRDSRLDYTDPAPDVTAFL</sequence>
<accession>E4Y0H4</accession>
<dbReference type="InParanoid" id="E4Y0H4"/>
<evidence type="ECO:0000313" key="2">
    <source>
        <dbReference type="EMBL" id="CBY15382.1"/>
    </source>
</evidence>
<evidence type="ECO:0000313" key="3">
    <source>
        <dbReference type="Proteomes" id="UP000001307"/>
    </source>
</evidence>
<name>E4Y0H4_OIKDI</name>
<gene>
    <name evidence="2" type="ORF">GSOID_T00012294001</name>
</gene>
<evidence type="ECO:0000256" key="1">
    <source>
        <dbReference type="SAM" id="MobiDB-lite"/>
    </source>
</evidence>
<reference evidence="2" key="1">
    <citation type="journal article" date="2010" name="Science">
        <title>Plasticity of animal genome architecture unmasked by rapid evolution of a pelagic tunicate.</title>
        <authorList>
            <person name="Denoeud F."/>
            <person name="Henriet S."/>
            <person name="Mungpakdee S."/>
            <person name="Aury J.M."/>
            <person name="Da Silva C."/>
            <person name="Brinkmann H."/>
            <person name="Mikhaleva J."/>
            <person name="Olsen L.C."/>
            <person name="Jubin C."/>
            <person name="Canestro C."/>
            <person name="Bouquet J.M."/>
            <person name="Danks G."/>
            <person name="Poulain J."/>
            <person name="Campsteijn C."/>
            <person name="Adamski M."/>
            <person name="Cross I."/>
            <person name="Yadetie F."/>
            <person name="Muffato M."/>
            <person name="Louis A."/>
            <person name="Butcher S."/>
            <person name="Tsagkogeorga G."/>
            <person name="Konrad A."/>
            <person name="Singh S."/>
            <person name="Jensen M.F."/>
            <person name="Cong E.H."/>
            <person name="Eikeseth-Otteraa H."/>
            <person name="Noel B."/>
            <person name="Anthouard V."/>
            <person name="Porcel B.M."/>
            <person name="Kachouri-Lafond R."/>
            <person name="Nishino A."/>
            <person name="Ugolini M."/>
            <person name="Chourrout P."/>
            <person name="Nishida H."/>
            <person name="Aasland R."/>
            <person name="Huzurbazar S."/>
            <person name="Westhof E."/>
            <person name="Delsuc F."/>
            <person name="Lehrach H."/>
            <person name="Reinhardt R."/>
            <person name="Weissenbach J."/>
            <person name="Roy S.W."/>
            <person name="Artiguenave F."/>
            <person name="Postlethwait J.H."/>
            <person name="Manak J.R."/>
            <person name="Thompson E.M."/>
            <person name="Jaillon O."/>
            <person name="Du Pasquier L."/>
            <person name="Boudinot P."/>
            <person name="Liberles D.A."/>
            <person name="Volff J.N."/>
            <person name="Philippe H."/>
            <person name="Lenhard B."/>
            <person name="Roest Crollius H."/>
            <person name="Wincker P."/>
            <person name="Chourrout D."/>
        </authorList>
    </citation>
    <scope>NUCLEOTIDE SEQUENCE [LARGE SCALE GENOMIC DNA]</scope>
</reference>
<proteinExistence type="predicted"/>
<organism evidence="2">
    <name type="scientific">Oikopleura dioica</name>
    <name type="common">Tunicate</name>
    <dbReference type="NCBI Taxonomy" id="34765"/>
    <lineage>
        <taxon>Eukaryota</taxon>
        <taxon>Metazoa</taxon>
        <taxon>Chordata</taxon>
        <taxon>Tunicata</taxon>
        <taxon>Appendicularia</taxon>
        <taxon>Copelata</taxon>
        <taxon>Oikopleuridae</taxon>
        <taxon>Oikopleura</taxon>
    </lineage>
</organism>
<feature type="compositionally biased region" description="Polar residues" evidence="1">
    <location>
        <begin position="192"/>
        <end position="206"/>
    </location>
</feature>
<feature type="region of interest" description="Disordered" evidence="1">
    <location>
        <begin position="133"/>
        <end position="212"/>
    </location>
</feature>